<accession>E6QLY7</accession>
<protein>
    <recommendedName>
        <fullName evidence="1">DUF4942 domain-containing protein</fullName>
    </recommendedName>
</protein>
<dbReference type="Pfam" id="PF13708">
    <property type="entry name" value="DUF4942"/>
    <property type="match status" value="1"/>
</dbReference>
<sequence>MQMDVETPNALIPSLKIETIITNRNKALDLVAQAQKLLIAAEAVAQSAFPNPYKGIAHFFSRHGYSSAGANFLDGRGLRAIEKEVDAAGWEYLLEQSGLKSFMNNQRREDFQKSIQERAFPPLSIDAVLGTIAELHEHRGDMMEDGVVEVYRSLSWDYKTNSPLKFGAKIILNRFCEYWKETGHIRFCGHNSLDDLIRVMCMLDGRPEPDHRNGMRVQLEAAHQAGANELENDYLKVRWYRKGSCHVTFRDQRIVDQLNRIIARRFPNVLGADCANTNQFAA</sequence>
<proteinExistence type="predicted"/>
<comment type="caution">
    <text evidence="2">The sequence shown here is derived from an EMBL/GenBank/DDBJ whole genome shotgun (WGS) entry which is preliminary data.</text>
</comment>
<dbReference type="EMBL" id="CABQ01000199">
    <property type="protein sequence ID" value="CBI08258.1"/>
    <property type="molecule type" value="Genomic_DNA"/>
</dbReference>
<dbReference type="AlphaFoldDB" id="E6QLY7"/>
<evidence type="ECO:0000313" key="2">
    <source>
        <dbReference type="EMBL" id="CBI08258.1"/>
    </source>
</evidence>
<reference evidence="2" key="1">
    <citation type="submission" date="2009-10" db="EMBL/GenBank/DDBJ databases">
        <title>Diversity of trophic interactions inside an arsenic-rich microbial ecosystem.</title>
        <authorList>
            <person name="Bertin P.N."/>
            <person name="Heinrich-Salmeron A."/>
            <person name="Pelletier E."/>
            <person name="Goulhen-Chollet F."/>
            <person name="Arsene-Ploetze F."/>
            <person name="Gallien S."/>
            <person name="Calteau A."/>
            <person name="Vallenet D."/>
            <person name="Casiot C."/>
            <person name="Chane-Woon-Ming B."/>
            <person name="Giloteaux L."/>
            <person name="Barakat M."/>
            <person name="Bonnefoy V."/>
            <person name="Bruneel O."/>
            <person name="Chandler M."/>
            <person name="Cleiss J."/>
            <person name="Duran R."/>
            <person name="Elbaz-Poulichet F."/>
            <person name="Fonknechten N."/>
            <person name="Lauga B."/>
            <person name="Mornico D."/>
            <person name="Ortet P."/>
            <person name="Schaeffer C."/>
            <person name="Siguier P."/>
            <person name="Alexander Thil Smith A."/>
            <person name="Van Dorsselaer A."/>
            <person name="Weissenbach J."/>
            <person name="Medigue C."/>
            <person name="Le Paslier D."/>
        </authorList>
    </citation>
    <scope>NUCLEOTIDE SEQUENCE</scope>
</reference>
<dbReference type="InterPro" id="IPR031339">
    <property type="entry name" value="DUF4942"/>
</dbReference>
<evidence type="ECO:0000259" key="1">
    <source>
        <dbReference type="Pfam" id="PF13708"/>
    </source>
</evidence>
<name>E6QLY7_9ZZZZ</name>
<gene>
    <name evidence="2" type="ORF">CARN6_1709</name>
</gene>
<organism evidence="2">
    <name type="scientific">mine drainage metagenome</name>
    <dbReference type="NCBI Taxonomy" id="410659"/>
    <lineage>
        <taxon>unclassified sequences</taxon>
        <taxon>metagenomes</taxon>
        <taxon>ecological metagenomes</taxon>
    </lineage>
</organism>
<feature type="domain" description="DUF4942" evidence="1">
    <location>
        <begin position="84"/>
        <end position="267"/>
    </location>
</feature>